<reference evidence="1" key="1">
    <citation type="submission" date="2021-03" db="EMBL/GenBank/DDBJ databases">
        <authorList>
            <person name="Bekaert M."/>
        </authorList>
    </citation>
    <scope>NUCLEOTIDE SEQUENCE</scope>
</reference>
<dbReference type="Proteomes" id="UP000683360">
    <property type="component" value="Unassembled WGS sequence"/>
</dbReference>
<keyword evidence="2" id="KW-1185">Reference proteome</keyword>
<name>A0A8S3T089_MYTED</name>
<comment type="caution">
    <text evidence="1">The sequence shown here is derived from an EMBL/GenBank/DDBJ whole genome shotgun (WGS) entry which is preliminary data.</text>
</comment>
<organism evidence="1 2">
    <name type="scientific">Mytilus edulis</name>
    <name type="common">Blue mussel</name>
    <dbReference type="NCBI Taxonomy" id="6550"/>
    <lineage>
        <taxon>Eukaryota</taxon>
        <taxon>Metazoa</taxon>
        <taxon>Spiralia</taxon>
        <taxon>Lophotrochozoa</taxon>
        <taxon>Mollusca</taxon>
        <taxon>Bivalvia</taxon>
        <taxon>Autobranchia</taxon>
        <taxon>Pteriomorphia</taxon>
        <taxon>Mytilida</taxon>
        <taxon>Mytiloidea</taxon>
        <taxon>Mytilidae</taxon>
        <taxon>Mytilinae</taxon>
        <taxon>Mytilus</taxon>
    </lineage>
</organism>
<dbReference type="AlphaFoldDB" id="A0A8S3T089"/>
<proteinExistence type="predicted"/>
<dbReference type="EMBL" id="CAJPWZ010001925">
    <property type="protein sequence ID" value="CAG2226717.1"/>
    <property type="molecule type" value="Genomic_DNA"/>
</dbReference>
<protein>
    <submittedName>
        <fullName evidence="1">Uncharacterized protein</fullName>
    </submittedName>
</protein>
<accession>A0A8S3T089</accession>
<gene>
    <name evidence="1" type="ORF">MEDL_39777</name>
</gene>
<evidence type="ECO:0000313" key="2">
    <source>
        <dbReference type="Proteomes" id="UP000683360"/>
    </source>
</evidence>
<evidence type="ECO:0000313" key="1">
    <source>
        <dbReference type="EMBL" id="CAG2226717.1"/>
    </source>
</evidence>
<sequence>MPMMYVSMLTVVIDHHQSISFTNPAILSLKDRPYTNVYLVIMKDEIQSELKEVTLTDLHRYCKSSCDNAVPCLIMVDIKNLDVESLKEARQKNAEIHILIADESWKINTQNLIVCVDYGYNINITSLMRDRLMFLKNLFGEEVCNSGVDSSIGRKGSDINVNKSGVGESKGNIDVKN</sequence>